<organism evidence="5 6">
    <name type="scientific">Seonamhaeicola algicola</name>
    <dbReference type="NCBI Taxonomy" id="1719036"/>
    <lineage>
        <taxon>Bacteria</taxon>
        <taxon>Pseudomonadati</taxon>
        <taxon>Bacteroidota</taxon>
        <taxon>Flavobacteriia</taxon>
        <taxon>Flavobacteriales</taxon>
        <taxon>Flavobacteriaceae</taxon>
    </lineage>
</organism>
<dbReference type="InterPro" id="IPR002068">
    <property type="entry name" value="A-crystallin/Hsp20_dom"/>
</dbReference>
<dbReference type="AlphaFoldDB" id="A0A5C7B5C0"/>
<dbReference type="CDD" id="cd06464">
    <property type="entry name" value="ACD_sHsps-like"/>
    <property type="match status" value="1"/>
</dbReference>
<comment type="caution">
    <text evidence="5">The sequence shown here is derived from an EMBL/GenBank/DDBJ whole genome shotgun (WGS) entry which is preliminary data.</text>
</comment>
<evidence type="ECO:0000313" key="6">
    <source>
        <dbReference type="Proteomes" id="UP000321790"/>
    </source>
</evidence>
<accession>A0A5C7B5C0</accession>
<dbReference type="OrthoDB" id="1442710at2"/>
<reference evidence="6" key="1">
    <citation type="submission" date="2019-08" db="EMBL/GenBank/DDBJ databases">
        <title>Seonamhaeicola sediminis sp. nov., isolated from marine sediment.</title>
        <authorList>
            <person name="Cao W.R."/>
        </authorList>
    </citation>
    <scope>NUCLEOTIDE SEQUENCE [LARGE SCALE GENOMIC DNA]</scope>
    <source>
        <strain evidence="6">Gy8</strain>
    </source>
</reference>
<name>A0A5C7B5C0_9FLAO</name>
<feature type="compositionally biased region" description="Low complexity" evidence="3">
    <location>
        <begin position="20"/>
        <end position="31"/>
    </location>
</feature>
<dbReference type="Pfam" id="PF00011">
    <property type="entry name" value="HSP20"/>
    <property type="match status" value="1"/>
</dbReference>
<proteinExistence type="inferred from homology"/>
<evidence type="ECO:0000256" key="1">
    <source>
        <dbReference type="PROSITE-ProRule" id="PRU00285"/>
    </source>
</evidence>
<dbReference type="SUPFAM" id="SSF49764">
    <property type="entry name" value="HSP20-like chaperones"/>
    <property type="match status" value="1"/>
</dbReference>
<feature type="region of interest" description="Disordered" evidence="3">
    <location>
        <begin position="1"/>
        <end position="31"/>
    </location>
</feature>
<dbReference type="PROSITE" id="PS01031">
    <property type="entry name" value="SHSP"/>
    <property type="match status" value="1"/>
</dbReference>
<comment type="similarity">
    <text evidence="1 2">Belongs to the small heat shock protein (HSP20) family.</text>
</comment>
<evidence type="ECO:0000259" key="4">
    <source>
        <dbReference type="PROSITE" id="PS01031"/>
    </source>
</evidence>
<feature type="domain" description="SHSP" evidence="4">
    <location>
        <begin position="23"/>
        <end position="125"/>
    </location>
</feature>
<evidence type="ECO:0000256" key="2">
    <source>
        <dbReference type="RuleBase" id="RU003616"/>
    </source>
</evidence>
<feature type="compositionally biased region" description="Polar residues" evidence="3">
    <location>
        <begin position="1"/>
        <end position="11"/>
    </location>
</feature>
<sequence length="125" mass="14314">MSPASSLTIQKPQKRKSSITTNNTKPQTKNPLNVLETDFGFQYKLKIPGYIKDDFRFYVTKNDLVVTTQKEALKTAHTTNKHTYCYPSALFKMNIPLPKKAIKNEISVDYKNETLSFNLYKKSGS</sequence>
<evidence type="ECO:0000256" key="3">
    <source>
        <dbReference type="SAM" id="MobiDB-lite"/>
    </source>
</evidence>
<evidence type="ECO:0000313" key="5">
    <source>
        <dbReference type="EMBL" id="TXE14999.1"/>
    </source>
</evidence>
<dbReference type="InterPro" id="IPR008978">
    <property type="entry name" value="HSP20-like_chaperone"/>
</dbReference>
<protein>
    <submittedName>
        <fullName evidence="5">Hsp20/alpha crystallin family protein</fullName>
    </submittedName>
</protein>
<dbReference type="EMBL" id="VOSC01000005">
    <property type="protein sequence ID" value="TXE14999.1"/>
    <property type="molecule type" value="Genomic_DNA"/>
</dbReference>
<keyword evidence="6" id="KW-1185">Reference proteome</keyword>
<dbReference type="Gene3D" id="2.60.40.790">
    <property type="match status" value="1"/>
</dbReference>
<gene>
    <name evidence="5" type="ORF">FUA26_00380</name>
</gene>
<dbReference type="Proteomes" id="UP000321790">
    <property type="component" value="Unassembled WGS sequence"/>
</dbReference>
<dbReference type="RefSeq" id="WP_147130365.1">
    <property type="nucleotide sequence ID" value="NZ_VOSC01000005.1"/>
</dbReference>